<evidence type="ECO:0008006" key="2">
    <source>
        <dbReference type="Google" id="ProtNLM"/>
    </source>
</evidence>
<name>A0A699UHE7_TANCI</name>
<dbReference type="EMBL" id="BKCJ011337721">
    <property type="protein sequence ID" value="GFD22512.1"/>
    <property type="molecule type" value="Genomic_DNA"/>
</dbReference>
<reference evidence="1" key="1">
    <citation type="journal article" date="2019" name="Sci. Rep.">
        <title>Draft genome of Tanacetum cinerariifolium, the natural source of mosquito coil.</title>
        <authorList>
            <person name="Yamashiro T."/>
            <person name="Shiraishi A."/>
            <person name="Satake H."/>
            <person name="Nakayama K."/>
        </authorList>
    </citation>
    <scope>NUCLEOTIDE SEQUENCE</scope>
</reference>
<gene>
    <name evidence="1" type="ORF">Tci_894481</name>
</gene>
<protein>
    <recommendedName>
        <fullName evidence="2">Zinc finger, CCHC-type</fullName>
    </recommendedName>
</protein>
<evidence type="ECO:0000313" key="1">
    <source>
        <dbReference type="EMBL" id="GFD22512.1"/>
    </source>
</evidence>
<feature type="non-terminal residue" evidence="1">
    <location>
        <position position="1"/>
    </location>
</feature>
<dbReference type="AlphaFoldDB" id="A0A699UHE7"/>
<proteinExistence type="predicted"/>
<organism evidence="1">
    <name type="scientific">Tanacetum cinerariifolium</name>
    <name type="common">Dalmatian daisy</name>
    <name type="synonym">Chrysanthemum cinerariifolium</name>
    <dbReference type="NCBI Taxonomy" id="118510"/>
    <lineage>
        <taxon>Eukaryota</taxon>
        <taxon>Viridiplantae</taxon>
        <taxon>Streptophyta</taxon>
        <taxon>Embryophyta</taxon>
        <taxon>Tracheophyta</taxon>
        <taxon>Spermatophyta</taxon>
        <taxon>Magnoliopsida</taxon>
        <taxon>eudicotyledons</taxon>
        <taxon>Gunneridae</taxon>
        <taxon>Pentapetalae</taxon>
        <taxon>asterids</taxon>
        <taxon>campanulids</taxon>
        <taxon>Asterales</taxon>
        <taxon>Asteraceae</taxon>
        <taxon>Asteroideae</taxon>
        <taxon>Anthemideae</taxon>
        <taxon>Anthemidinae</taxon>
        <taxon>Tanacetum</taxon>
    </lineage>
</organism>
<comment type="caution">
    <text evidence="1">The sequence shown here is derived from an EMBL/GenBank/DDBJ whole genome shotgun (WGS) entry which is preliminary data.</text>
</comment>
<accession>A0A699UHE7</accession>
<sequence>HIFNTLNQTESAKEMWENIELLMKGYGLSKQRKQEELFDEYERFRAIENEPIHEYFIRFHKLANDMKITKIKIPTHQ</sequence>